<comment type="caution">
    <text evidence="1">The sequence shown here is derived from an EMBL/GenBank/DDBJ whole genome shotgun (WGS) entry which is preliminary data.</text>
</comment>
<organism evidence="1 2">
    <name type="scientific">Polarella glacialis</name>
    <name type="common">Dinoflagellate</name>
    <dbReference type="NCBI Taxonomy" id="89957"/>
    <lineage>
        <taxon>Eukaryota</taxon>
        <taxon>Sar</taxon>
        <taxon>Alveolata</taxon>
        <taxon>Dinophyceae</taxon>
        <taxon>Suessiales</taxon>
        <taxon>Suessiaceae</taxon>
        <taxon>Polarella</taxon>
    </lineage>
</organism>
<feature type="non-terminal residue" evidence="1">
    <location>
        <position position="95"/>
    </location>
</feature>
<accession>A0A813F1B3</accession>
<reference evidence="1" key="1">
    <citation type="submission" date="2021-02" db="EMBL/GenBank/DDBJ databases">
        <authorList>
            <person name="Dougan E. K."/>
            <person name="Rhodes N."/>
            <person name="Thang M."/>
            <person name="Chan C."/>
        </authorList>
    </citation>
    <scope>NUCLEOTIDE SEQUENCE</scope>
</reference>
<name>A0A813F1B3_POLGL</name>
<dbReference type="EMBL" id="CAJNNV010022348">
    <property type="protein sequence ID" value="CAE8608045.1"/>
    <property type="molecule type" value="Genomic_DNA"/>
</dbReference>
<proteinExistence type="predicted"/>
<protein>
    <submittedName>
        <fullName evidence="1">Uncharacterized protein</fullName>
    </submittedName>
</protein>
<feature type="non-terminal residue" evidence="1">
    <location>
        <position position="1"/>
    </location>
</feature>
<gene>
    <name evidence="1" type="ORF">PGLA1383_LOCUS25946</name>
</gene>
<dbReference type="Proteomes" id="UP000654075">
    <property type="component" value="Unassembled WGS sequence"/>
</dbReference>
<dbReference type="Gene3D" id="3.30.565.10">
    <property type="entry name" value="Histidine kinase-like ATPase, C-terminal domain"/>
    <property type="match status" value="1"/>
</dbReference>
<dbReference type="PANTHER" id="PTHR32387">
    <property type="entry name" value="WU:FJ29H11"/>
    <property type="match status" value="1"/>
</dbReference>
<keyword evidence="2" id="KW-1185">Reference proteome</keyword>
<dbReference type="SUPFAM" id="SSF55874">
    <property type="entry name" value="ATPase domain of HSP90 chaperone/DNA topoisomerase II/histidine kinase"/>
    <property type="match status" value="1"/>
</dbReference>
<evidence type="ECO:0000313" key="1">
    <source>
        <dbReference type="EMBL" id="CAE8608045.1"/>
    </source>
</evidence>
<dbReference type="AlphaFoldDB" id="A0A813F1B3"/>
<sequence>PYFYAANNGLGLVEADVRAICDISRSSKSSSQGTTTGYKGVGWKSVFRICDDPHVLSGSWRFKFSSGGLGMLTPEWIEDLDFMALPQDVREAHAS</sequence>
<dbReference type="PANTHER" id="PTHR32387:SF0">
    <property type="entry name" value="PROTEIN NO VEIN"/>
    <property type="match status" value="1"/>
</dbReference>
<dbReference type="InterPro" id="IPR052957">
    <property type="entry name" value="Auxin_embryo_med"/>
</dbReference>
<dbReference type="InterPro" id="IPR036890">
    <property type="entry name" value="HATPase_C_sf"/>
</dbReference>
<evidence type="ECO:0000313" key="2">
    <source>
        <dbReference type="Proteomes" id="UP000654075"/>
    </source>
</evidence>
<dbReference type="OrthoDB" id="426371at2759"/>